<organism evidence="3 4">
    <name type="scientific">Luteolibacter luteus</name>
    <dbReference type="NCBI Taxonomy" id="2728835"/>
    <lineage>
        <taxon>Bacteria</taxon>
        <taxon>Pseudomonadati</taxon>
        <taxon>Verrucomicrobiota</taxon>
        <taxon>Verrucomicrobiia</taxon>
        <taxon>Verrucomicrobiales</taxon>
        <taxon>Verrucomicrobiaceae</taxon>
        <taxon>Luteolibacter</taxon>
    </lineage>
</organism>
<sequence>MYSFLSRTAVVCLLAVSAAKAEPGVIISLESVGGRIKAQNPDLAAARLRIQEAIGRMTQSGRLSNPELEVEASHDPRFRERGIQVGFSQRFPVTNRLALEKQVSATEVKVAEAEVREVQRQLVAQAREGIVNVLAIRKRRELLKEQSALSKEFSDFLTGVAEKGEGSPLDAGQAKLEATSLALEMRQLDATEAAAVGELKPLLGVRPNEPLYVGGALPEAAIPAAAVDPSKRPDFQAAKLDAKAAAQGVALEQSKRYEDMEAGIFAGVERTEDAPEGYDREGMVGLRVKIPLPFWNKNEGAVQEAQAKQERKEKEATALARNIRLEAEAAKNEMLQWQKLAVETTDTLLPLADEQAKASEEAYRKGQGELQAVFRSREKRMQLQAARLDALREFHLARVRYESVLAKP</sequence>
<gene>
    <name evidence="3" type="ORF">HHL09_08980</name>
</gene>
<proteinExistence type="predicted"/>
<evidence type="ECO:0000256" key="1">
    <source>
        <dbReference type="SAM" id="Coils"/>
    </source>
</evidence>
<keyword evidence="4" id="KW-1185">Reference proteome</keyword>
<evidence type="ECO:0000313" key="3">
    <source>
        <dbReference type="EMBL" id="QJE95908.1"/>
    </source>
</evidence>
<dbReference type="SUPFAM" id="SSF56954">
    <property type="entry name" value="Outer membrane efflux proteins (OEP)"/>
    <property type="match status" value="1"/>
</dbReference>
<dbReference type="AlphaFoldDB" id="A0A858RHC7"/>
<evidence type="ECO:0000256" key="2">
    <source>
        <dbReference type="SAM" id="SignalP"/>
    </source>
</evidence>
<dbReference type="GO" id="GO:0015562">
    <property type="term" value="F:efflux transmembrane transporter activity"/>
    <property type="evidence" value="ECO:0007669"/>
    <property type="project" value="InterPro"/>
</dbReference>
<accession>A0A858RHC7</accession>
<protein>
    <submittedName>
        <fullName evidence="3">TolC family protein</fullName>
    </submittedName>
</protein>
<evidence type="ECO:0000313" key="4">
    <source>
        <dbReference type="Proteomes" id="UP000501812"/>
    </source>
</evidence>
<keyword evidence="1" id="KW-0175">Coiled coil</keyword>
<feature type="chain" id="PRO_5032325116" evidence="2">
    <location>
        <begin position="22"/>
        <end position="408"/>
    </location>
</feature>
<keyword evidence="2" id="KW-0732">Signal</keyword>
<dbReference type="EMBL" id="CP051774">
    <property type="protein sequence ID" value="QJE95908.1"/>
    <property type="molecule type" value="Genomic_DNA"/>
</dbReference>
<dbReference type="Proteomes" id="UP000501812">
    <property type="component" value="Chromosome"/>
</dbReference>
<reference evidence="3 4" key="1">
    <citation type="submission" date="2020-04" db="EMBL/GenBank/DDBJ databases">
        <title>Luteolibacter sp. G-1-1-1 isolated from soil.</title>
        <authorList>
            <person name="Dahal R.H."/>
        </authorList>
    </citation>
    <scope>NUCLEOTIDE SEQUENCE [LARGE SCALE GENOMIC DNA]</scope>
    <source>
        <strain evidence="3 4">G-1-1-1</strain>
    </source>
</reference>
<dbReference type="PANTHER" id="PTHR30203:SF24">
    <property type="entry name" value="BLR4935 PROTEIN"/>
    <property type="match status" value="1"/>
</dbReference>
<dbReference type="PANTHER" id="PTHR30203">
    <property type="entry name" value="OUTER MEMBRANE CATION EFFLUX PROTEIN"/>
    <property type="match status" value="1"/>
</dbReference>
<feature type="signal peptide" evidence="2">
    <location>
        <begin position="1"/>
        <end position="21"/>
    </location>
</feature>
<dbReference type="RefSeq" id="WP_169454221.1">
    <property type="nucleotide sequence ID" value="NZ_CP051774.1"/>
</dbReference>
<feature type="coiled-coil region" evidence="1">
    <location>
        <begin position="302"/>
        <end position="340"/>
    </location>
</feature>
<name>A0A858RHC7_9BACT</name>
<dbReference type="InterPro" id="IPR010131">
    <property type="entry name" value="MdtP/NodT-like"/>
</dbReference>
<dbReference type="KEGG" id="luo:HHL09_08980"/>
<feature type="coiled-coil region" evidence="1">
    <location>
        <begin position="96"/>
        <end position="128"/>
    </location>
</feature>
<dbReference type="Gene3D" id="1.20.1600.10">
    <property type="entry name" value="Outer membrane efflux proteins (OEP)"/>
    <property type="match status" value="1"/>
</dbReference>